<dbReference type="Pfam" id="PF00586">
    <property type="entry name" value="AIRS"/>
    <property type="match status" value="1"/>
</dbReference>
<feature type="domain" description="PurM-like C-terminal" evidence="3">
    <location>
        <begin position="172"/>
        <end position="336"/>
    </location>
</feature>
<comment type="catalytic activity">
    <reaction evidence="1">
        <text>thiamine phosphate + ATP = thiamine diphosphate + ADP</text>
        <dbReference type="Rhea" id="RHEA:15913"/>
        <dbReference type="ChEBI" id="CHEBI:30616"/>
        <dbReference type="ChEBI" id="CHEBI:37575"/>
        <dbReference type="ChEBI" id="CHEBI:58937"/>
        <dbReference type="ChEBI" id="CHEBI:456216"/>
        <dbReference type="EC" id="2.7.4.16"/>
    </reaction>
</comment>
<dbReference type="AlphaFoldDB" id="A0A089ZVV3"/>
<feature type="binding site" evidence="1">
    <location>
        <position position="66"/>
    </location>
    <ligand>
        <name>Mg(2+)</name>
        <dbReference type="ChEBI" id="CHEBI:18420"/>
        <label>1</label>
    </ligand>
</feature>
<dbReference type="EC" id="2.7.4.16" evidence="1"/>
<dbReference type="RefSeq" id="WP_048085806.1">
    <property type="nucleotide sequence ID" value="NZ_CP006933.1"/>
</dbReference>
<feature type="binding site" evidence="1">
    <location>
        <position position="51"/>
    </location>
    <ligand>
        <name>Mg(2+)</name>
        <dbReference type="ChEBI" id="CHEBI:18420"/>
        <label>4</label>
    </ligand>
</feature>
<dbReference type="InterPro" id="IPR036676">
    <property type="entry name" value="PurM-like_C_sf"/>
</dbReference>
<dbReference type="GO" id="GO:0005524">
    <property type="term" value="F:ATP binding"/>
    <property type="evidence" value="ECO:0007669"/>
    <property type="project" value="UniProtKB-UniRule"/>
</dbReference>
<dbReference type="GO" id="GO:0000287">
    <property type="term" value="F:magnesium ion binding"/>
    <property type="evidence" value="ECO:0007669"/>
    <property type="project" value="UniProtKB-UniRule"/>
</dbReference>
<protein>
    <recommendedName>
        <fullName evidence="1">Thiamine-monophosphate kinase</fullName>
        <shortName evidence="1">TMP kinase</shortName>
        <shortName evidence="1">Thiamine-phosphate kinase</shortName>
        <ecNumber evidence="1">2.7.4.16</ecNumber>
    </recommendedName>
</protein>
<feature type="binding site" evidence="1">
    <location>
        <position position="95"/>
    </location>
    <ligand>
        <name>Mg(2+)</name>
        <dbReference type="ChEBI" id="CHEBI:18420"/>
        <label>4</label>
    </ligand>
</feature>
<evidence type="ECO:0000313" key="5">
    <source>
        <dbReference type="Proteomes" id="UP000029661"/>
    </source>
</evidence>
<dbReference type="GO" id="GO:0009229">
    <property type="term" value="P:thiamine diphosphate biosynthetic process"/>
    <property type="evidence" value="ECO:0007669"/>
    <property type="project" value="UniProtKB-UniRule"/>
</dbReference>
<dbReference type="STRING" id="2162.BRM9_2284"/>
<dbReference type="SUPFAM" id="SSF56042">
    <property type="entry name" value="PurM C-terminal domain-like"/>
    <property type="match status" value="1"/>
</dbReference>
<feature type="binding site" evidence="1">
    <location>
        <position position="67"/>
    </location>
    <ligand>
        <name>Mg(2+)</name>
        <dbReference type="ChEBI" id="CHEBI:18420"/>
        <label>1</label>
    </ligand>
</feature>
<keyword evidence="1" id="KW-0460">Magnesium</keyword>
<dbReference type="Proteomes" id="UP000029661">
    <property type="component" value="Chromosome"/>
</dbReference>
<dbReference type="GO" id="GO:0009030">
    <property type="term" value="F:thiamine-phosphate kinase activity"/>
    <property type="evidence" value="ECO:0007669"/>
    <property type="project" value="UniProtKB-UniRule"/>
</dbReference>
<dbReference type="HAMAP" id="MF_02128">
    <property type="entry name" value="TMP_kinase"/>
    <property type="match status" value="1"/>
</dbReference>
<feature type="binding site" evidence="1">
    <location>
        <position position="51"/>
    </location>
    <ligand>
        <name>Mg(2+)</name>
        <dbReference type="ChEBI" id="CHEBI:18420"/>
        <label>3</label>
    </ligand>
</feature>
<feature type="binding site" evidence="1">
    <location>
        <position position="143"/>
    </location>
    <ligand>
        <name>Mg(2+)</name>
        <dbReference type="ChEBI" id="CHEBI:18420"/>
        <label>1</label>
    </ligand>
</feature>
<evidence type="ECO:0000259" key="2">
    <source>
        <dbReference type="Pfam" id="PF00586"/>
    </source>
</evidence>
<feature type="binding site" evidence="1">
    <location>
        <position position="67"/>
    </location>
    <ligand>
        <name>Mg(2+)</name>
        <dbReference type="ChEBI" id="CHEBI:18420"/>
        <label>2</label>
    </ligand>
</feature>
<feature type="binding site" evidence="1">
    <location>
        <position position="349"/>
    </location>
    <ligand>
        <name>substrate</name>
    </ligand>
</feature>
<dbReference type="NCBIfam" id="TIGR01379">
    <property type="entry name" value="thiL"/>
    <property type="match status" value="1"/>
</dbReference>
<dbReference type="UniPathway" id="UPA00060">
    <property type="reaction ID" value="UER00142"/>
</dbReference>
<evidence type="ECO:0000259" key="3">
    <source>
        <dbReference type="Pfam" id="PF02769"/>
    </source>
</evidence>
<dbReference type="CDD" id="cd02194">
    <property type="entry name" value="ThiL"/>
    <property type="match status" value="1"/>
</dbReference>
<proteinExistence type="inferred from homology"/>
<comment type="miscellaneous">
    <text evidence="1">Reaction mechanism of ThiL seems to utilize a direct, inline transfer of the gamma-phosphate of ATP to TMP rather than a phosphorylated enzyme intermediate.</text>
</comment>
<keyword evidence="1" id="KW-0067">ATP-binding</keyword>
<dbReference type="Pfam" id="PF02769">
    <property type="entry name" value="AIRS_C"/>
    <property type="match status" value="1"/>
</dbReference>
<organism evidence="4 5">
    <name type="scientific">Methanobacterium formicicum</name>
    <dbReference type="NCBI Taxonomy" id="2162"/>
    <lineage>
        <taxon>Archaea</taxon>
        <taxon>Methanobacteriati</taxon>
        <taxon>Methanobacteriota</taxon>
        <taxon>Methanomada group</taxon>
        <taxon>Methanobacteria</taxon>
        <taxon>Methanobacteriales</taxon>
        <taxon>Methanobacteriaceae</taxon>
        <taxon>Methanobacterium</taxon>
    </lineage>
</organism>
<dbReference type="PANTHER" id="PTHR30270">
    <property type="entry name" value="THIAMINE-MONOPHOSPHATE KINASE"/>
    <property type="match status" value="1"/>
</dbReference>
<feature type="binding site" evidence="1">
    <location>
        <position position="298"/>
    </location>
    <ligand>
        <name>substrate</name>
    </ligand>
</feature>
<dbReference type="EMBL" id="CP006933">
    <property type="protein sequence ID" value="AIS33084.1"/>
    <property type="molecule type" value="Genomic_DNA"/>
</dbReference>
<dbReference type="PANTHER" id="PTHR30270:SF3">
    <property type="entry name" value="THIAMINE-MONOPHOSPHATE KINASE"/>
    <property type="match status" value="1"/>
</dbReference>
<reference evidence="4 5" key="1">
    <citation type="submission" date="2013-12" db="EMBL/GenBank/DDBJ databases">
        <title>The complete genome sequence of Methanobacterium sp. BRM9.</title>
        <authorList>
            <consortium name="Pastoral Greenhouse Gas Research Consortium"/>
            <person name="Kelly W.J."/>
            <person name="Leahy S.C."/>
            <person name="Perry R."/>
            <person name="Li D."/>
            <person name="Altermann E."/>
            <person name="Lambie S.C."/>
            <person name="Attwood G.T."/>
        </authorList>
    </citation>
    <scope>NUCLEOTIDE SEQUENCE [LARGE SCALE GENOMIC DNA]</scope>
    <source>
        <strain evidence="4 5">BRM9</strain>
    </source>
</reference>
<feature type="domain" description="PurM-like N-terminal" evidence="2">
    <location>
        <begin position="50"/>
        <end position="160"/>
    </location>
</feature>
<dbReference type="InterPro" id="IPR036921">
    <property type="entry name" value="PurM-like_N_sf"/>
</dbReference>
<evidence type="ECO:0000313" key="4">
    <source>
        <dbReference type="EMBL" id="AIS33084.1"/>
    </source>
</evidence>
<comment type="pathway">
    <text evidence="1">Cofactor biosynthesis; thiamine diphosphate biosynthesis; thiamine diphosphate from thiamine phosphate: step 1/1.</text>
</comment>
<keyword evidence="1" id="KW-0784">Thiamine biosynthesis</keyword>
<dbReference type="InterPro" id="IPR016188">
    <property type="entry name" value="PurM-like_N"/>
</dbReference>
<comment type="function">
    <text evidence="1">Catalyzes the ATP-dependent phosphorylation of thiamine-monophosphate (TMP) to form thiamine-pyrophosphate (TPP), the active form of vitamin B1.</text>
</comment>
<evidence type="ECO:0000256" key="1">
    <source>
        <dbReference type="HAMAP-Rule" id="MF_02128"/>
    </source>
</evidence>
<feature type="binding site" evidence="1">
    <location>
        <position position="245"/>
    </location>
    <ligand>
        <name>ATP</name>
        <dbReference type="ChEBI" id="CHEBI:30616"/>
    </ligand>
</feature>
<feature type="binding site" evidence="1">
    <location>
        <position position="95"/>
    </location>
    <ligand>
        <name>Mg(2+)</name>
        <dbReference type="ChEBI" id="CHEBI:18420"/>
        <label>3</label>
    </ligand>
</feature>
<dbReference type="InterPro" id="IPR010918">
    <property type="entry name" value="PurM-like_C_dom"/>
</dbReference>
<comment type="similarity">
    <text evidence="1">Belongs to the thiamine-monophosphate kinase family.</text>
</comment>
<keyword evidence="1 4" id="KW-0418">Kinase</keyword>
<name>A0A089ZVV3_METFO</name>
<comment type="caution">
    <text evidence="1">Lacks conserved residue(s) required for the propagation of feature annotation.</text>
</comment>
<feature type="binding site" evidence="1">
    <location>
        <position position="95"/>
    </location>
    <ligand>
        <name>Mg(2+)</name>
        <dbReference type="ChEBI" id="CHEBI:18420"/>
        <label>2</label>
    </ligand>
</feature>
<accession>A0A089ZVV3</accession>
<feature type="binding site" evidence="1">
    <location>
        <position position="168"/>
    </location>
    <ligand>
        <name>ATP</name>
        <dbReference type="ChEBI" id="CHEBI:30616"/>
    </ligand>
</feature>
<dbReference type="Gene3D" id="3.30.1330.10">
    <property type="entry name" value="PurM-like, N-terminal domain"/>
    <property type="match status" value="1"/>
</dbReference>
<sequence>MSSKDLKPEENLKVSSIGEKKLIKRLLSRSLSLQPNSPFFDEFSFKSLSDDAALLDMGDKYLVVTSDLLLESAHFPSDMSPYEKGVKVVTVNVSDLAAMGAQPLGFILSWGLPADLPLTDFDGIMEGVLQSCQEYGMGLIGGDTNQSDKLILSGTCLGTVDKEHVLLKEGARPNDVVAVTGPLGVAAAGLEFLLSPPTLKEDLIKHLKPSTQKLIIDHALRPHARLKEGIMLANTGRVTSATDITDGLASEVGELVEASPTNVGITLFEDSIPIIPEVEEAAAALDQDPLDLALYYGEDFELLLTVPPEDFKYLKEQMELHEVGVVTSSGSMEIIDKAGKTKILESKGYQHLG</sequence>
<dbReference type="Gene3D" id="3.90.650.10">
    <property type="entry name" value="PurM-like C-terminal domain"/>
    <property type="match status" value="1"/>
</dbReference>
<dbReference type="GeneID" id="24793456"/>
<feature type="binding site" evidence="1">
    <location>
        <position position="243"/>
    </location>
    <ligand>
        <name>Mg(2+)</name>
        <dbReference type="ChEBI" id="CHEBI:18420"/>
        <label>3</label>
    </ligand>
</feature>
<dbReference type="KEGG" id="mfc:BRM9_2284"/>
<keyword evidence="1" id="KW-0479">Metal-binding</keyword>
<keyword evidence="1" id="KW-0547">Nucleotide-binding</keyword>
<feature type="binding site" evidence="1">
    <location>
        <begin position="142"/>
        <end position="143"/>
    </location>
    <ligand>
        <name>ATP</name>
        <dbReference type="ChEBI" id="CHEBI:30616"/>
    </ligand>
</feature>
<feature type="binding site" evidence="1">
    <location>
        <position position="65"/>
    </location>
    <ligand>
        <name>Mg(2+)</name>
        <dbReference type="ChEBI" id="CHEBI:18420"/>
        <label>4</label>
    </ligand>
</feature>
<dbReference type="InterPro" id="IPR006283">
    <property type="entry name" value="ThiL-like"/>
</dbReference>
<keyword evidence="1" id="KW-0808">Transferase</keyword>
<feature type="binding site" evidence="1">
    <location>
        <position position="74"/>
    </location>
    <ligand>
        <name>substrate</name>
    </ligand>
</feature>
<dbReference type="SUPFAM" id="SSF55326">
    <property type="entry name" value="PurM N-terminal domain-like"/>
    <property type="match status" value="1"/>
</dbReference>
<dbReference type="GO" id="GO:0009228">
    <property type="term" value="P:thiamine biosynthetic process"/>
    <property type="evidence" value="ECO:0007669"/>
    <property type="project" value="UniProtKB-KW"/>
</dbReference>
<dbReference type="PIRSF" id="PIRSF005303">
    <property type="entry name" value="Thiam_monoph_kin"/>
    <property type="match status" value="1"/>
</dbReference>
<dbReference type="OrthoDB" id="45909at2157"/>
<gene>
    <name evidence="1 4" type="primary">thiL</name>
    <name evidence="4" type="ORF">BRM9_2284</name>
</gene>
<feature type="binding site" evidence="1">
    <location>
        <position position="246"/>
    </location>
    <ligand>
        <name>Mg(2+)</name>
        <dbReference type="ChEBI" id="CHEBI:18420"/>
        <label>5</label>
    </ligand>
</feature>